<keyword evidence="2" id="KW-1185">Reference proteome</keyword>
<name>A0ABD3NW49_9STRA</name>
<evidence type="ECO:0000313" key="1">
    <source>
        <dbReference type="EMBL" id="KAL3779852.1"/>
    </source>
</evidence>
<dbReference type="Proteomes" id="UP001516023">
    <property type="component" value="Unassembled WGS sequence"/>
</dbReference>
<comment type="caution">
    <text evidence="1">The sequence shown here is derived from an EMBL/GenBank/DDBJ whole genome shotgun (WGS) entry which is preliminary data.</text>
</comment>
<protein>
    <submittedName>
        <fullName evidence="1">Uncharacterized protein</fullName>
    </submittedName>
</protein>
<organism evidence="1 2">
    <name type="scientific">Cyclotella cryptica</name>
    <dbReference type="NCBI Taxonomy" id="29204"/>
    <lineage>
        <taxon>Eukaryota</taxon>
        <taxon>Sar</taxon>
        <taxon>Stramenopiles</taxon>
        <taxon>Ochrophyta</taxon>
        <taxon>Bacillariophyta</taxon>
        <taxon>Coscinodiscophyceae</taxon>
        <taxon>Thalassiosirophycidae</taxon>
        <taxon>Stephanodiscales</taxon>
        <taxon>Stephanodiscaceae</taxon>
        <taxon>Cyclotella</taxon>
    </lineage>
</organism>
<sequence length="256" mass="28827">MLHQCMCRRSNGLNREGLLHLIDDNVQINHFDQSKLGEGRVIHKVDNVAGVKARNNMHNRVQADAFLPPGANHFVADPAHQLLFDEAGVIIVKDLSVNNAGVATSSQRSRETYRYARLEAKLWFCGFKKFRGDQWQSNSTTDPLTVAFELFSGDDNEILLTPFRLSNHNFFFLCSAQLPKTMTDLSLDHVCERVPPQYITNVIISSYKHASNEMSLANFPASKWINTKGNIIEMFLKGKLAEVALSYLEAGQEIAM</sequence>
<accession>A0ABD3NW49</accession>
<proteinExistence type="predicted"/>
<dbReference type="AlphaFoldDB" id="A0ABD3NW49"/>
<dbReference type="EMBL" id="JABMIG020000372">
    <property type="protein sequence ID" value="KAL3779852.1"/>
    <property type="molecule type" value="Genomic_DNA"/>
</dbReference>
<evidence type="ECO:0000313" key="2">
    <source>
        <dbReference type="Proteomes" id="UP001516023"/>
    </source>
</evidence>
<reference evidence="1 2" key="1">
    <citation type="journal article" date="2020" name="G3 (Bethesda)">
        <title>Improved Reference Genome for Cyclotella cryptica CCMP332, a Model for Cell Wall Morphogenesis, Salinity Adaptation, and Lipid Production in Diatoms (Bacillariophyta).</title>
        <authorList>
            <person name="Roberts W.R."/>
            <person name="Downey K.M."/>
            <person name="Ruck E.C."/>
            <person name="Traller J.C."/>
            <person name="Alverson A.J."/>
        </authorList>
    </citation>
    <scope>NUCLEOTIDE SEQUENCE [LARGE SCALE GENOMIC DNA]</scope>
    <source>
        <strain evidence="1 2">CCMP332</strain>
    </source>
</reference>
<dbReference type="Gene3D" id="3.40.50.720">
    <property type="entry name" value="NAD(P)-binding Rossmann-like Domain"/>
    <property type="match status" value="1"/>
</dbReference>
<gene>
    <name evidence="1" type="ORF">HJC23_005778</name>
</gene>